<dbReference type="CDD" id="cd02857">
    <property type="entry name" value="E_set_CDase_PDE_N"/>
    <property type="match status" value="1"/>
</dbReference>
<dbReference type="Gene3D" id="3.90.400.10">
    <property type="entry name" value="Oligo-1,6-glucosidase, Domain 2"/>
    <property type="match status" value="1"/>
</dbReference>
<name>A0AAX3BFY8_9SPIR</name>
<dbReference type="PROSITE" id="PS51257">
    <property type="entry name" value="PROKAR_LIPOPROTEIN"/>
    <property type="match status" value="1"/>
</dbReference>
<reference evidence="4" key="2">
    <citation type="submission" date="2022-06" db="EMBL/GenBank/DDBJ databases">
        <title>Thermospira aquatica gen. nov., sp. nov.</title>
        <authorList>
            <person name="Ben Ali Gam Z."/>
            <person name="Labat M."/>
        </authorList>
    </citation>
    <scope>NUCLEOTIDE SEQUENCE</scope>
    <source>
        <strain evidence="4">F1F22</strain>
    </source>
</reference>
<dbReference type="Pfam" id="PF02903">
    <property type="entry name" value="Alpha-amylase_N"/>
    <property type="match status" value="1"/>
</dbReference>
<keyword evidence="1 4" id="KW-0378">Hydrolase</keyword>
<dbReference type="InterPro" id="IPR004185">
    <property type="entry name" value="Glyco_hydro_13_lg-like_dom"/>
</dbReference>
<dbReference type="PANTHER" id="PTHR10357">
    <property type="entry name" value="ALPHA-AMYLASE FAMILY MEMBER"/>
    <property type="match status" value="1"/>
</dbReference>
<reference evidence="4" key="1">
    <citation type="submission" date="2021-04" db="EMBL/GenBank/DDBJ databases">
        <authorList>
            <person name="Postec A."/>
        </authorList>
    </citation>
    <scope>NUCLEOTIDE SEQUENCE</scope>
    <source>
        <strain evidence="4">F1F22</strain>
    </source>
</reference>
<evidence type="ECO:0000259" key="3">
    <source>
        <dbReference type="SMART" id="SM00642"/>
    </source>
</evidence>
<protein>
    <submittedName>
        <fullName evidence="4">Glycoside hydrolase family 13 protein</fullName>
    </submittedName>
</protein>
<dbReference type="SMART" id="SM00642">
    <property type="entry name" value="Aamy"/>
    <property type="match status" value="1"/>
</dbReference>
<dbReference type="InterPro" id="IPR045857">
    <property type="entry name" value="O16G_dom_2"/>
</dbReference>
<evidence type="ECO:0000313" key="4">
    <source>
        <dbReference type="EMBL" id="URA11209.1"/>
    </source>
</evidence>
<dbReference type="InterPro" id="IPR014756">
    <property type="entry name" value="Ig_E-set"/>
</dbReference>
<feature type="domain" description="Glycosyl hydrolase family 13 catalytic" evidence="3">
    <location>
        <begin position="198"/>
        <end position="605"/>
    </location>
</feature>
<keyword evidence="5" id="KW-1185">Reference proteome</keyword>
<dbReference type="AlphaFoldDB" id="A0AAX3BFY8"/>
<dbReference type="CDD" id="cd11338">
    <property type="entry name" value="AmyAc_CMD"/>
    <property type="match status" value="1"/>
</dbReference>
<dbReference type="SUPFAM" id="SSF51445">
    <property type="entry name" value="(Trans)glycosidases"/>
    <property type="match status" value="1"/>
</dbReference>
<accession>A0AAX3BFY8</accession>
<dbReference type="SUPFAM" id="SSF81296">
    <property type="entry name" value="E set domains"/>
    <property type="match status" value="1"/>
</dbReference>
<proteinExistence type="predicted"/>
<dbReference type="RefSeq" id="WP_271436343.1">
    <property type="nucleotide sequence ID" value="NZ_CP073355.1"/>
</dbReference>
<sequence>MKRVWLWLMVVFGFVGCFSRPTPQSGIEFESDLKTSIDVSKVYFNSRESFFKSPFGAVEENTPVRFRIQVKRGDVREVQFLLYRQEKSGTGGKKMIKSITNLPMKLLMTTNGLDIWEITYTPEKPMVYGYAFRLVRNERDILVYANNRRQVNVSYNSVQGTGGIGRIQGDRYPLPYTLTVYAKGFTMPSWTSNMVIYYIFPDRFRNGNPKNDPIVGKRLFYDRKPIEFHTNWWDPYPWVPGPADRNSGDDNEFCNDFYGGDLEGIIEKLDYLAELGVTVIYINPIFEAPSNHKYDTADYMKIDPAFGDLTTFRRLVAEAKKRGIRIILDTSLNHCGSDSVYMDRYGKYPTLGAFENEKIQKSSPYYEWFSFRPNFKKADDAYDQWANPTLATLQEVDSYKEFAYRGTNSVTRYWLREGASGWRMDVTPWKSDNFWREWRKAVKETDPEAFTIAEVWFDASFYFLGDMYDSTMNYLFRSAMIDLGNGSNVISPLETLEMMRENYPPQVFSRLMNLISSHDLPRMLYELGYKRYGQAGYENFKKRFQMVVAFQFAFPGAPTIYYGDEIGMTGGGDPFNRGPYPWKDTGAPYGDEEMIGFFKKLGKLRHELPVLSQGSLSYVYTNRHALVFERRLGSSLFYFALNNGDNVHVIACRELTGNFEDPLVRTNLVLGGELSLAPGEFRYLVKK</sequence>
<dbReference type="InterPro" id="IPR006047">
    <property type="entry name" value="GH13_cat_dom"/>
</dbReference>
<gene>
    <name evidence="4" type="ORF">KDW03_05285</name>
</gene>
<dbReference type="GO" id="GO:0005975">
    <property type="term" value="P:carbohydrate metabolic process"/>
    <property type="evidence" value="ECO:0007669"/>
    <property type="project" value="InterPro"/>
</dbReference>
<organism evidence="4 5">
    <name type="scientific">Thermospira aquatica</name>
    <dbReference type="NCBI Taxonomy" id="2828656"/>
    <lineage>
        <taxon>Bacteria</taxon>
        <taxon>Pseudomonadati</taxon>
        <taxon>Spirochaetota</taxon>
        <taxon>Spirochaetia</taxon>
        <taxon>Brevinematales</taxon>
        <taxon>Thermospiraceae</taxon>
        <taxon>Thermospira</taxon>
    </lineage>
</organism>
<evidence type="ECO:0000256" key="1">
    <source>
        <dbReference type="ARBA" id="ARBA00022801"/>
    </source>
</evidence>
<dbReference type="KEGG" id="taqu:KDW03_05285"/>
<dbReference type="InterPro" id="IPR017853">
    <property type="entry name" value="GH"/>
</dbReference>
<dbReference type="InterPro" id="IPR013783">
    <property type="entry name" value="Ig-like_fold"/>
</dbReference>
<keyword evidence="2" id="KW-0326">Glycosidase</keyword>
<dbReference type="Proteomes" id="UP001056539">
    <property type="component" value="Chromosome"/>
</dbReference>
<dbReference type="Gene3D" id="3.20.20.80">
    <property type="entry name" value="Glycosidases"/>
    <property type="match status" value="1"/>
</dbReference>
<dbReference type="GO" id="GO:0004553">
    <property type="term" value="F:hydrolase activity, hydrolyzing O-glycosyl compounds"/>
    <property type="evidence" value="ECO:0007669"/>
    <property type="project" value="InterPro"/>
</dbReference>
<evidence type="ECO:0000313" key="5">
    <source>
        <dbReference type="Proteomes" id="UP001056539"/>
    </source>
</evidence>
<dbReference type="Gene3D" id="2.60.40.10">
    <property type="entry name" value="Immunoglobulins"/>
    <property type="match status" value="1"/>
</dbReference>
<evidence type="ECO:0000256" key="2">
    <source>
        <dbReference type="ARBA" id="ARBA00023295"/>
    </source>
</evidence>
<dbReference type="PANTHER" id="PTHR10357:SF210">
    <property type="entry name" value="MALTODEXTRIN GLUCOSIDASE"/>
    <property type="match status" value="1"/>
</dbReference>
<dbReference type="EMBL" id="CP073355">
    <property type="protein sequence ID" value="URA11209.1"/>
    <property type="molecule type" value="Genomic_DNA"/>
</dbReference>
<dbReference type="Pfam" id="PF00128">
    <property type="entry name" value="Alpha-amylase"/>
    <property type="match status" value="1"/>
</dbReference>